<dbReference type="Proteomes" id="UP000623687">
    <property type="component" value="Unassembled WGS sequence"/>
</dbReference>
<keyword evidence="2" id="KW-1185">Reference proteome</keyword>
<dbReference type="GeneID" id="59372277"/>
<evidence type="ECO:0000313" key="2">
    <source>
        <dbReference type="Proteomes" id="UP000623687"/>
    </source>
</evidence>
<reference evidence="1" key="1">
    <citation type="submission" date="2019-07" db="EMBL/GenBank/DDBJ databases">
        <authorList>
            <person name="Palmer J.M."/>
        </authorList>
    </citation>
    <scope>NUCLEOTIDE SEQUENCE</scope>
    <source>
        <strain evidence="1">PC9</strain>
    </source>
</reference>
<dbReference type="RefSeq" id="XP_036625720.1">
    <property type="nucleotide sequence ID" value="XM_036772074.1"/>
</dbReference>
<evidence type="ECO:0000313" key="1">
    <source>
        <dbReference type="EMBL" id="KAF7416173.1"/>
    </source>
</evidence>
<accession>A0A8H7DPH3</accession>
<dbReference type="AlphaFoldDB" id="A0A8H7DPH3"/>
<dbReference type="EMBL" id="JACETU010000011">
    <property type="protein sequence ID" value="KAF7416173.1"/>
    <property type="molecule type" value="Genomic_DNA"/>
</dbReference>
<proteinExistence type="predicted"/>
<dbReference type="VEuPathDB" id="FungiDB:PC9H_002436"/>
<comment type="caution">
    <text evidence="1">The sequence shown here is derived from an EMBL/GenBank/DDBJ whole genome shotgun (WGS) entry which is preliminary data.</text>
</comment>
<protein>
    <submittedName>
        <fullName evidence="1">Uncharacterized protein</fullName>
    </submittedName>
</protein>
<sequence>MSTPHKSRSDLVAVKGYSGRNLVVVEVKSPLTAFSDQHFAEAMAQAVTASLHTKGDQRFIMTDSKRWKFCVYQRETGKCYVSSILDASDDGAEIVVTALDEWITYVHLRDFGSLE</sequence>
<organism evidence="1 2">
    <name type="scientific">Pleurotus ostreatus</name>
    <name type="common">Oyster mushroom</name>
    <name type="synonym">White-rot fungus</name>
    <dbReference type="NCBI Taxonomy" id="5322"/>
    <lineage>
        <taxon>Eukaryota</taxon>
        <taxon>Fungi</taxon>
        <taxon>Dikarya</taxon>
        <taxon>Basidiomycota</taxon>
        <taxon>Agaricomycotina</taxon>
        <taxon>Agaricomycetes</taxon>
        <taxon>Agaricomycetidae</taxon>
        <taxon>Agaricales</taxon>
        <taxon>Pleurotineae</taxon>
        <taxon>Pleurotaceae</taxon>
        <taxon>Pleurotus</taxon>
    </lineage>
</organism>
<name>A0A8H7DPH3_PLEOS</name>
<gene>
    <name evidence="1" type="ORF">PC9H_002436</name>
</gene>